<feature type="domain" description="PAS" evidence="1">
    <location>
        <begin position="438"/>
        <end position="511"/>
    </location>
</feature>
<dbReference type="CDD" id="cd00130">
    <property type="entry name" value="PAS"/>
    <property type="match status" value="1"/>
</dbReference>
<reference evidence="6" key="1">
    <citation type="journal article" date="2019" name="Int. J. Syst. Evol. Microbiol.">
        <title>The Global Catalogue of Microorganisms (GCM) 10K type strain sequencing project: providing services to taxonomists for standard genome sequencing and annotation.</title>
        <authorList>
            <consortium name="The Broad Institute Genomics Platform"/>
            <consortium name="The Broad Institute Genome Sequencing Center for Infectious Disease"/>
            <person name="Wu L."/>
            <person name="Ma J."/>
        </authorList>
    </citation>
    <scope>NUCLEOTIDE SEQUENCE [LARGE SCALE GENOMIC DNA]</scope>
    <source>
        <strain evidence="6">JCM 15614</strain>
    </source>
</reference>
<dbReference type="SUPFAM" id="SSF141868">
    <property type="entry name" value="EAL domain-like"/>
    <property type="match status" value="1"/>
</dbReference>
<dbReference type="InterPro" id="IPR001633">
    <property type="entry name" value="EAL_dom"/>
</dbReference>
<dbReference type="EMBL" id="BAAAVV010000005">
    <property type="protein sequence ID" value="GAA3169504.1"/>
    <property type="molecule type" value="Genomic_DNA"/>
</dbReference>
<dbReference type="Pfam" id="PF10069">
    <property type="entry name" value="DICT"/>
    <property type="match status" value="1"/>
</dbReference>
<dbReference type="Pfam" id="PF00563">
    <property type="entry name" value="EAL"/>
    <property type="match status" value="1"/>
</dbReference>
<dbReference type="Proteomes" id="UP001499924">
    <property type="component" value="Unassembled WGS sequence"/>
</dbReference>
<dbReference type="NCBIfam" id="TIGR00254">
    <property type="entry name" value="GGDEF"/>
    <property type="match status" value="1"/>
</dbReference>
<sequence length="741" mass="79261">MTAAALTEALRPGAVRSVFQPIVELDTGRVVAYEALARGPQGPLERPDLLFAAAREAGRLAELDELCRAAAFRGAVEQGLLAPLTVFVNVEPEVLDSAPLDDLLAIVDAAPRDLRVVLEITERALAQRPAELLRTVERVRHLGWGVAVDDVGADSLSLAFLPLLSPDVIKLDLRLVQERPGPAIAEIMNAVNAHAERTGALVLAEGIETDEHLATALALGATLGQGWLFGRPGPGAAEGVAAGELTLPGASSVAPSDDSPFGCLPDGAPLRRSAKSLLIELSKQLEREAMRLGETCVVAATFQEARHFTPATALRYRDLVERTGFVCALGEDLPVEPLPGLRGAALAPEDPVRGEWDLVVLGPHFSAALLARDLGDDGPDLERTFEYGLTYDREAVTRAAHALLTRVAPRRAAPVRAAAAAPSPAAAGPAEPARAVTGHDVLSRALAATTSGVTISDLRLPDQPLVYVNEAFEQLAGLPRADVLGRNCRFLQGPDTDPAAIARMRDAIARGAEFRETVRNHRGPERTPWWNEIHLAPVRDAEGAVVQYIGVQHDVTARVEAERALLQERDRNQTCLARIQELAYTDPLTGLPNRRRLEEQVEAAIWDARAGRDTLALLFVDLDGFKTVNDRLGHAAGDELLQLVARTLRGRLRRGDLLARLGGDEFLVALLGLDPATAADEARRVADELARAVWTPVELSGVKVTVGASVGLGVYPTDGEDFPSLLHSADLDMYAAKPVRA</sequence>
<dbReference type="Pfam" id="PF13426">
    <property type="entry name" value="PAS_9"/>
    <property type="match status" value="1"/>
</dbReference>
<accession>A0ABP6P6A9</accession>
<dbReference type="CDD" id="cd01948">
    <property type="entry name" value="EAL"/>
    <property type="match status" value="1"/>
</dbReference>
<dbReference type="PROSITE" id="PS50887">
    <property type="entry name" value="GGDEF"/>
    <property type="match status" value="1"/>
</dbReference>
<evidence type="ECO:0000259" key="4">
    <source>
        <dbReference type="PROSITE" id="PS50887"/>
    </source>
</evidence>
<name>A0ABP6P6A9_9ACTN</name>
<dbReference type="CDD" id="cd01949">
    <property type="entry name" value="GGDEF"/>
    <property type="match status" value="1"/>
</dbReference>
<dbReference type="PROSITE" id="PS50112">
    <property type="entry name" value="PAS"/>
    <property type="match status" value="1"/>
</dbReference>
<dbReference type="Pfam" id="PF00990">
    <property type="entry name" value="GGDEF"/>
    <property type="match status" value="1"/>
</dbReference>
<dbReference type="InterPro" id="IPR029787">
    <property type="entry name" value="Nucleotide_cyclase"/>
</dbReference>
<dbReference type="PROSITE" id="PS50113">
    <property type="entry name" value="PAC"/>
    <property type="match status" value="1"/>
</dbReference>
<dbReference type="SMART" id="SM00267">
    <property type="entry name" value="GGDEF"/>
    <property type="match status" value="1"/>
</dbReference>
<dbReference type="PANTHER" id="PTHR44757:SF2">
    <property type="entry name" value="BIOFILM ARCHITECTURE MAINTENANCE PROTEIN MBAA"/>
    <property type="match status" value="1"/>
</dbReference>
<dbReference type="InterPro" id="IPR052155">
    <property type="entry name" value="Biofilm_reg_signaling"/>
</dbReference>
<dbReference type="InterPro" id="IPR019278">
    <property type="entry name" value="DICT_dom"/>
</dbReference>
<evidence type="ECO:0000259" key="3">
    <source>
        <dbReference type="PROSITE" id="PS50883"/>
    </source>
</evidence>
<feature type="domain" description="EAL" evidence="3">
    <location>
        <begin position="1"/>
        <end position="246"/>
    </location>
</feature>
<dbReference type="RefSeq" id="WP_344689021.1">
    <property type="nucleotide sequence ID" value="NZ_BAAAVV010000005.1"/>
</dbReference>
<dbReference type="InterPro" id="IPR043128">
    <property type="entry name" value="Rev_trsase/Diguanyl_cyclase"/>
</dbReference>
<evidence type="ECO:0000313" key="5">
    <source>
        <dbReference type="EMBL" id="GAA3169504.1"/>
    </source>
</evidence>
<keyword evidence="6" id="KW-1185">Reference proteome</keyword>
<dbReference type="SMART" id="SM00052">
    <property type="entry name" value="EAL"/>
    <property type="match status" value="1"/>
</dbReference>
<dbReference type="InterPro" id="IPR000700">
    <property type="entry name" value="PAS-assoc_C"/>
</dbReference>
<feature type="domain" description="GGDEF" evidence="4">
    <location>
        <begin position="613"/>
        <end position="741"/>
    </location>
</feature>
<evidence type="ECO:0000313" key="6">
    <source>
        <dbReference type="Proteomes" id="UP001499924"/>
    </source>
</evidence>
<gene>
    <name evidence="5" type="ORF">GCM10010531_23140</name>
</gene>
<dbReference type="PROSITE" id="PS50883">
    <property type="entry name" value="EAL"/>
    <property type="match status" value="1"/>
</dbReference>
<comment type="caution">
    <text evidence="5">The sequence shown here is derived from an EMBL/GenBank/DDBJ whole genome shotgun (WGS) entry which is preliminary data.</text>
</comment>
<protein>
    <recommendedName>
        <fullName evidence="7">PAS domain S-box-containing protein/diguanylate cyclase (GGDEF) domain-containing protein</fullName>
    </recommendedName>
</protein>
<dbReference type="SMART" id="SM00091">
    <property type="entry name" value="PAS"/>
    <property type="match status" value="1"/>
</dbReference>
<dbReference type="InterPro" id="IPR000160">
    <property type="entry name" value="GGDEF_dom"/>
</dbReference>
<dbReference type="Gene3D" id="3.30.70.270">
    <property type="match status" value="1"/>
</dbReference>
<evidence type="ECO:0000259" key="1">
    <source>
        <dbReference type="PROSITE" id="PS50112"/>
    </source>
</evidence>
<dbReference type="InterPro" id="IPR035965">
    <property type="entry name" value="PAS-like_dom_sf"/>
</dbReference>
<evidence type="ECO:0008006" key="7">
    <source>
        <dbReference type="Google" id="ProtNLM"/>
    </source>
</evidence>
<dbReference type="InterPro" id="IPR035919">
    <property type="entry name" value="EAL_sf"/>
</dbReference>
<dbReference type="SUPFAM" id="SSF55785">
    <property type="entry name" value="PYP-like sensor domain (PAS domain)"/>
    <property type="match status" value="1"/>
</dbReference>
<organism evidence="5 6">
    <name type="scientific">Blastococcus jejuensis</name>
    <dbReference type="NCBI Taxonomy" id="351224"/>
    <lineage>
        <taxon>Bacteria</taxon>
        <taxon>Bacillati</taxon>
        <taxon>Actinomycetota</taxon>
        <taxon>Actinomycetes</taxon>
        <taxon>Geodermatophilales</taxon>
        <taxon>Geodermatophilaceae</taxon>
        <taxon>Blastococcus</taxon>
    </lineage>
</organism>
<dbReference type="NCBIfam" id="TIGR00229">
    <property type="entry name" value="sensory_box"/>
    <property type="match status" value="1"/>
</dbReference>
<dbReference type="PANTHER" id="PTHR44757">
    <property type="entry name" value="DIGUANYLATE CYCLASE DGCP"/>
    <property type="match status" value="1"/>
</dbReference>
<dbReference type="SUPFAM" id="SSF55073">
    <property type="entry name" value="Nucleotide cyclase"/>
    <property type="match status" value="1"/>
</dbReference>
<dbReference type="Gene3D" id="3.20.20.450">
    <property type="entry name" value="EAL domain"/>
    <property type="match status" value="1"/>
</dbReference>
<evidence type="ECO:0000259" key="2">
    <source>
        <dbReference type="PROSITE" id="PS50113"/>
    </source>
</evidence>
<dbReference type="Gene3D" id="3.30.450.20">
    <property type="entry name" value="PAS domain"/>
    <property type="match status" value="1"/>
</dbReference>
<proteinExistence type="predicted"/>
<dbReference type="InterPro" id="IPR000014">
    <property type="entry name" value="PAS"/>
</dbReference>
<feature type="domain" description="PAC" evidence="2">
    <location>
        <begin position="510"/>
        <end position="567"/>
    </location>
</feature>